<sequence length="181" mass="19747">MAGSEAVERNGRPLEISTEREEYGRRFLTACNAGLLHPLEVLLGAPAGKDAHTPYAGEVNWGPSTANFPTNSSLTQAAELTNSILRSRGSIRHIGWDYRFSDVFKPPSDTSFILVATKSMLSGGDFGGMRACHRIGNGAMRADPSFADEKPNKPLLKQPRVMLDSRPMFCMLHECCHPAVS</sequence>
<dbReference type="EMBL" id="GG704912">
    <property type="protein sequence ID" value="EAS28394.3"/>
    <property type="molecule type" value="Genomic_DNA"/>
</dbReference>
<gene>
    <name evidence="1" type="ORF">CIMG_12975</name>
</gene>
<name>J3K2Q7_COCIM</name>
<evidence type="ECO:0000313" key="1">
    <source>
        <dbReference type="EMBL" id="EAS28394.3"/>
    </source>
</evidence>
<evidence type="ECO:0000313" key="2">
    <source>
        <dbReference type="Proteomes" id="UP000001261"/>
    </source>
</evidence>
<dbReference type="Proteomes" id="UP000001261">
    <property type="component" value="Unassembled WGS sequence"/>
</dbReference>
<protein>
    <submittedName>
        <fullName evidence="1">Uncharacterized protein</fullName>
    </submittedName>
</protein>
<dbReference type="GeneID" id="24164602"/>
<accession>J3K2Q7</accession>
<organism evidence="1 2">
    <name type="scientific">Coccidioides immitis (strain RS)</name>
    <name type="common">Valley fever fungus</name>
    <dbReference type="NCBI Taxonomy" id="246410"/>
    <lineage>
        <taxon>Eukaryota</taxon>
        <taxon>Fungi</taxon>
        <taxon>Dikarya</taxon>
        <taxon>Ascomycota</taxon>
        <taxon>Pezizomycotina</taxon>
        <taxon>Eurotiomycetes</taxon>
        <taxon>Eurotiomycetidae</taxon>
        <taxon>Onygenales</taxon>
        <taxon>Onygenaceae</taxon>
        <taxon>Coccidioides</taxon>
    </lineage>
</organism>
<keyword evidence="2" id="KW-1185">Reference proteome</keyword>
<dbReference type="AlphaFoldDB" id="J3K2Q7"/>
<reference evidence="2" key="2">
    <citation type="journal article" date="2010" name="Genome Res.">
        <title>Population genomic sequencing of Coccidioides fungi reveals recent hybridization and transposon control.</title>
        <authorList>
            <person name="Neafsey D.E."/>
            <person name="Barker B.M."/>
            <person name="Sharpton T.J."/>
            <person name="Stajich J.E."/>
            <person name="Park D.J."/>
            <person name="Whiston E."/>
            <person name="Hung C.-Y."/>
            <person name="McMahan C."/>
            <person name="White J."/>
            <person name="Sykes S."/>
            <person name="Heiman D."/>
            <person name="Young S."/>
            <person name="Zeng Q."/>
            <person name="Abouelleil A."/>
            <person name="Aftuck L."/>
            <person name="Bessette D."/>
            <person name="Brown A."/>
            <person name="FitzGerald M."/>
            <person name="Lui A."/>
            <person name="Macdonald J.P."/>
            <person name="Priest M."/>
            <person name="Orbach M.J."/>
            <person name="Galgiani J.N."/>
            <person name="Kirkland T.N."/>
            <person name="Cole G.T."/>
            <person name="Birren B.W."/>
            <person name="Henn M.R."/>
            <person name="Taylor J.W."/>
            <person name="Rounsley S.D."/>
        </authorList>
    </citation>
    <scope>GENOME REANNOTATION</scope>
    <source>
        <strain evidence="2">RS</strain>
    </source>
</reference>
<dbReference type="VEuPathDB" id="FungiDB:CIMG_12975"/>
<dbReference type="RefSeq" id="XP_001239977.2">
    <property type="nucleotide sequence ID" value="XM_001239976.2"/>
</dbReference>
<proteinExistence type="predicted"/>
<reference evidence="2" key="1">
    <citation type="journal article" date="2009" name="Genome Res.">
        <title>Comparative genomic analyses of the human fungal pathogens Coccidioides and their relatives.</title>
        <authorList>
            <person name="Sharpton T.J."/>
            <person name="Stajich J.E."/>
            <person name="Rounsley S.D."/>
            <person name="Gardner M.J."/>
            <person name="Wortman J.R."/>
            <person name="Jordar V.S."/>
            <person name="Maiti R."/>
            <person name="Kodira C.D."/>
            <person name="Neafsey D.E."/>
            <person name="Zeng Q."/>
            <person name="Hung C.-Y."/>
            <person name="McMahan C."/>
            <person name="Muszewska A."/>
            <person name="Grynberg M."/>
            <person name="Mandel M.A."/>
            <person name="Kellner E.M."/>
            <person name="Barker B.M."/>
            <person name="Galgiani J.N."/>
            <person name="Orbach M.J."/>
            <person name="Kirkland T.N."/>
            <person name="Cole G.T."/>
            <person name="Henn M.R."/>
            <person name="Birren B.W."/>
            <person name="Taylor J.W."/>
        </authorList>
    </citation>
    <scope>NUCLEOTIDE SEQUENCE [LARGE SCALE GENOMIC DNA]</scope>
    <source>
        <strain evidence="2">RS</strain>
    </source>
</reference>
<dbReference type="InParanoid" id="J3K2Q7"/>
<dbReference type="KEGG" id="cim:CIMG_12975"/>